<name>A0AA39WZS2_9PEZI</name>
<dbReference type="InterPro" id="IPR038881">
    <property type="entry name" value="Yae1-like"/>
</dbReference>
<evidence type="ECO:0000256" key="8">
    <source>
        <dbReference type="ARBA" id="ARBA00022490"/>
    </source>
</evidence>
<feature type="compositionally biased region" description="Basic and acidic residues" evidence="10">
    <location>
        <begin position="59"/>
        <end position="71"/>
    </location>
</feature>
<evidence type="ECO:0000256" key="9">
    <source>
        <dbReference type="ARBA" id="ARBA00023242"/>
    </source>
</evidence>
<keyword evidence="9" id="KW-0539">Nucleus</keyword>
<feature type="region of interest" description="Disordered" evidence="10">
    <location>
        <begin position="1"/>
        <end position="101"/>
    </location>
</feature>
<feature type="compositionally biased region" description="Acidic residues" evidence="10">
    <location>
        <begin position="244"/>
        <end position="253"/>
    </location>
</feature>
<dbReference type="Pfam" id="PF09811">
    <property type="entry name" value="Yae1_N"/>
    <property type="match status" value="1"/>
</dbReference>
<keyword evidence="13" id="KW-1185">Reference proteome</keyword>
<dbReference type="InterPro" id="IPR019191">
    <property type="entry name" value="Essential_protein_Yae1_N"/>
</dbReference>
<evidence type="ECO:0000256" key="5">
    <source>
        <dbReference type="ARBA" id="ARBA00011427"/>
    </source>
</evidence>
<feature type="region of interest" description="Disordered" evidence="10">
    <location>
        <begin position="244"/>
        <end position="284"/>
    </location>
</feature>
<evidence type="ECO:0000256" key="3">
    <source>
        <dbReference type="ARBA" id="ARBA00004496"/>
    </source>
</evidence>
<dbReference type="Proteomes" id="UP001174934">
    <property type="component" value="Unassembled WGS sequence"/>
</dbReference>
<evidence type="ECO:0000313" key="13">
    <source>
        <dbReference type="Proteomes" id="UP001174934"/>
    </source>
</evidence>
<dbReference type="PANTHER" id="PTHR18829:SF0">
    <property type="entry name" value="PROTEIN YAE1 HOMOLOG"/>
    <property type="match status" value="1"/>
</dbReference>
<feature type="compositionally biased region" description="Low complexity" evidence="10">
    <location>
        <begin position="90"/>
        <end position="99"/>
    </location>
</feature>
<reference evidence="12" key="1">
    <citation type="submission" date="2023-06" db="EMBL/GenBank/DDBJ databases">
        <title>Genome-scale phylogeny and comparative genomics of the fungal order Sordariales.</title>
        <authorList>
            <consortium name="Lawrence Berkeley National Laboratory"/>
            <person name="Hensen N."/>
            <person name="Bonometti L."/>
            <person name="Westerberg I."/>
            <person name="Brannstrom I.O."/>
            <person name="Guillou S."/>
            <person name="Cros-Aarteil S."/>
            <person name="Calhoun S."/>
            <person name="Haridas S."/>
            <person name="Kuo A."/>
            <person name="Mondo S."/>
            <person name="Pangilinan J."/>
            <person name="Riley R."/>
            <person name="LaButti K."/>
            <person name="Andreopoulos B."/>
            <person name="Lipzen A."/>
            <person name="Chen C."/>
            <person name="Yanf M."/>
            <person name="Daum C."/>
            <person name="Ng V."/>
            <person name="Clum A."/>
            <person name="Steindorff A."/>
            <person name="Ohm R."/>
            <person name="Martin F."/>
            <person name="Silar P."/>
            <person name="Natvig D."/>
            <person name="Lalanne C."/>
            <person name="Gautier V."/>
            <person name="Ament-velasquez S.L."/>
            <person name="Kruys A."/>
            <person name="Hutchinson M.I."/>
            <person name="Powell A.J."/>
            <person name="Barry K."/>
            <person name="Miller A.N."/>
            <person name="Grigoriev I.V."/>
            <person name="Debuchy R."/>
            <person name="Gladieux P."/>
            <person name="Thoren M.H."/>
            <person name="Johannesson H."/>
        </authorList>
    </citation>
    <scope>NUCLEOTIDE SEQUENCE</scope>
    <source>
        <strain evidence="12">SMH3391-2</strain>
    </source>
</reference>
<gene>
    <name evidence="12" type="ORF">B0T17DRAFT_493297</name>
</gene>
<evidence type="ECO:0000256" key="1">
    <source>
        <dbReference type="ARBA" id="ARBA00003836"/>
    </source>
</evidence>
<feature type="domain" description="Essential protein Yae1 N-terminal" evidence="11">
    <location>
        <begin position="112"/>
        <end position="150"/>
    </location>
</feature>
<evidence type="ECO:0000313" key="12">
    <source>
        <dbReference type="EMBL" id="KAK0624610.1"/>
    </source>
</evidence>
<sequence>MLLRNLSSREDPDIFQTMSSPAPAPARYHDGDNEGGDSNNQGENNALDDVWGDADDGANYDHDRSHDHDSHPTSTSSQDQESHHNHHHPSSFFSQSHPSDVPRLQAEHTTAGYRDGITDAKSSSVQAGFDEGFGLGATIGAHVGQLLGVLEGLAFAELVQGQTTPPPETLLVSAQLELSVQSVFGKDYWAEDGTWTYDEEGGEEVLFAHVGAAHPLVKKWDGIIRAEAARYGLVWDVLAQEAEEERREEEEGEAAAAAAAADAMKETKDAKPAVASQSREALAW</sequence>
<comment type="subcellular location">
    <subcellularLocation>
        <location evidence="3">Cytoplasm</location>
    </subcellularLocation>
    <subcellularLocation>
        <location evidence="2">Nucleus</location>
    </subcellularLocation>
</comment>
<dbReference type="PANTHER" id="PTHR18829">
    <property type="entry name" value="PROTEIN YAE1 HOMOLOG"/>
    <property type="match status" value="1"/>
</dbReference>
<dbReference type="GO" id="GO:0005634">
    <property type="term" value="C:nucleus"/>
    <property type="evidence" value="ECO:0007669"/>
    <property type="project" value="UniProtKB-SubCell"/>
</dbReference>
<evidence type="ECO:0000256" key="10">
    <source>
        <dbReference type="SAM" id="MobiDB-lite"/>
    </source>
</evidence>
<comment type="caution">
    <text evidence="12">The sequence shown here is derived from an EMBL/GenBank/DDBJ whole genome shotgun (WGS) entry which is preliminary data.</text>
</comment>
<keyword evidence="8" id="KW-0963">Cytoplasm</keyword>
<feature type="compositionally biased region" description="Polar residues" evidence="10">
    <location>
        <begin position="275"/>
        <end position="284"/>
    </location>
</feature>
<evidence type="ECO:0000259" key="11">
    <source>
        <dbReference type="Pfam" id="PF09811"/>
    </source>
</evidence>
<evidence type="ECO:0000256" key="6">
    <source>
        <dbReference type="ARBA" id="ARBA00017286"/>
    </source>
</evidence>
<evidence type="ECO:0000256" key="2">
    <source>
        <dbReference type="ARBA" id="ARBA00004123"/>
    </source>
</evidence>
<proteinExistence type="inferred from homology"/>
<evidence type="ECO:0000256" key="7">
    <source>
        <dbReference type="ARBA" id="ARBA00018400"/>
    </source>
</evidence>
<comment type="subunit">
    <text evidence="5">May form a complex with LTO1.</text>
</comment>
<accession>A0AA39WZS2</accession>
<comment type="function">
    <text evidence="1">The complex LTO1:YAE1 may function as a target specific adapter that probably recruits apo-RPLI1 to the cytosolic iron-sulfur protein assembly (CIA) complex machinery. May be required for biogenesis of the large ribosomal subunit and initiation of translation.</text>
</comment>
<dbReference type="GO" id="GO:0005737">
    <property type="term" value="C:cytoplasm"/>
    <property type="evidence" value="ECO:0007669"/>
    <property type="project" value="UniProtKB-SubCell"/>
</dbReference>
<comment type="similarity">
    <text evidence="4">Belongs to the YAE1 family.</text>
</comment>
<dbReference type="EMBL" id="JAULSR010000003">
    <property type="protein sequence ID" value="KAK0624610.1"/>
    <property type="molecule type" value="Genomic_DNA"/>
</dbReference>
<evidence type="ECO:0000256" key="4">
    <source>
        <dbReference type="ARBA" id="ARBA00007096"/>
    </source>
</evidence>
<dbReference type="AlphaFoldDB" id="A0AA39WZS2"/>
<organism evidence="12 13">
    <name type="scientific">Bombardia bombarda</name>
    <dbReference type="NCBI Taxonomy" id="252184"/>
    <lineage>
        <taxon>Eukaryota</taxon>
        <taxon>Fungi</taxon>
        <taxon>Dikarya</taxon>
        <taxon>Ascomycota</taxon>
        <taxon>Pezizomycotina</taxon>
        <taxon>Sordariomycetes</taxon>
        <taxon>Sordariomycetidae</taxon>
        <taxon>Sordariales</taxon>
        <taxon>Lasiosphaeriaceae</taxon>
        <taxon>Bombardia</taxon>
    </lineage>
</organism>
<protein>
    <recommendedName>
        <fullName evidence="7">Protein YAE1</fullName>
    </recommendedName>
    <alternativeName>
        <fullName evidence="6">Protein yae1</fullName>
    </alternativeName>
</protein>